<gene>
    <name evidence="3" type="ORF">SOO65_04705</name>
</gene>
<organism evidence="3 4">
    <name type="scientific">Peredibacter starrii</name>
    <dbReference type="NCBI Taxonomy" id="28202"/>
    <lineage>
        <taxon>Bacteria</taxon>
        <taxon>Pseudomonadati</taxon>
        <taxon>Bdellovibrionota</taxon>
        <taxon>Bacteriovoracia</taxon>
        <taxon>Bacteriovoracales</taxon>
        <taxon>Bacteriovoracaceae</taxon>
        <taxon>Peredibacter</taxon>
    </lineage>
</organism>
<dbReference type="EMBL" id="CP139487">
    <property type="protein sequence ID" value="WPU66039.1"/>
    <property type="molecule type" value="Genomic_DNA"/>
</dbReference>
<feature type="region of interest" description="Disordered" evidence="1">
    <location>
        <begin position="1188"/>
        <end position="1208"/>
    </location>
</feature>
<feature type="domain" description="Peptidase S74" evidence="2">
    <location>
        <begin position="1090"/>
        <end position="1179"/>
    </location>
</feature>
<keyword evidence="4" id="KW-1185">Reference proteome</keyword>
<dbReference type="KEGG" id="psti:SOO65_04705"/>
<name>A0AAX4HSZ1_9BACT</name>
<protein>
    <submittedName>
        <fullName evidence="3">Tail fiber domain-containing protein</fullName>
    </submittedName>
</protein>
<dbReference type="Pfam" id="PF13884">
    <property type="entry name" value="Peptidase_S74"/>
    <property type="match status" value="1"/>
</dbReference>
<dbReference type="AlphaFoldDB" id="A0AAX4HSZ1"/>
<dbReference type="Proteomes" id="UP001324634">
    <property type="component" value="Chromosome"/>
</dbReference>
<dbReference type="InterPro" id="IPR030392">
    <property type="entry name" value="S74_ICA"/>
</dbReference>
<evidence type="ECO:0000259" key="2">
    <source>
        <dbReference type="PROSITE" id="PS51688"/>
    </source>
</evidence>
<accession>A0AAX4HSZ1</accession>
<evidence type="ECO:0000313" key="3">
    <source>
        <dbReference type="EMBL" id="WPU66039.1"/>
    </source>
</evidence>
<reference evidence="3 4" key="1">
    <citation type="submission" date="2023-11" db="EMBL/GenBank/DDBJ databases">
        <title>Peredibacter starrii A3.12.</title>
        <authorList>
            <person name="Mitchell R.J."/>
        </authorList>
    </citation>
    <scope>NUCLEOTIDE SEQUENCE [LARGE SCALE GENOMIC DNA]</scope>
    <source>
        <strain evidence="3 4">A3.12</strain>
    </source>
</reference>
<dbReference type="RefSeq" id="WP_321397732.1">
    <property type="nucleotide sequence ID" value="NZ_CP139487.1"/>
</dbReference>
<dbReference type="Gene3D" id="1.10.10.10">
    <property type="entry name" value="Winged helix-like DNA-binding domain superfamily/Winged helix DNA-binding domain"/>
    <property type="match status" value="1"/>
</dbReference>
<evidence type="ECO:0000313" key="4">
    <source>
        <dbReference type="Proteomes" id="UP001324634"/>
    </source>
</evidence>
<dbReference type="InterPro" id="IPR036388">
    <property type="entry name" value="WH-like_DNA-bd_sf"/>
</dbReference>
<sequence length="1208" mass="124316">MGKLSRVFYHFLCGSLIAIISAAYAESLSYSGRLVNTNGSPVMGPVDLKFDLASTANTSTILCTQQITNVSLTNGVFHVKLDLNCGAQTLSQVLGSIISPDAAAIRVTNETASKSYSFQSLHSVPSAEIAHGLSKLNANNNEVLTWTGSKWEPKPIVGATGGTVTDITAGTGLSGGTITNSGTIAIANGGVTDTHLAGNISRSKLAAGTANSVVVTNGSGVMTEVSQLPVSNGGTGSSTAAGARTNLGLGDAAVATIGYGAGQVMPGEVPMCLSHQKLQMNLGPTFWSCVNDNDSLDATKLPLTGGTMSGAIAMGNNQITGLAAPTLGTDAATKDYVDTKVSTAPGDNLGNHTATTNLALGSNNITGVGTISIANGAWNSPSINFTSSPSTGFFNNGGIIGFSANGSLSMNLSSSTLIMNGSFAPYLRLGGGTFNASNPTYAFNGDPDTGIFNLSTDILGFTTGGVEKMRILATGEVAIGKSTAAGKLDVAGDVALEGAVRFKSDNANYVTLKAPASLGATFNYTLPLTAPTAGQVLSSSAAGVMSWITPTSSPITTVFGRTGAVTATAGDYSGALITNTPAGTIAASTVQGAIDELAAEKQAADATLTSLAAYNTNGILVQTAADTFAGRSISGVANRTSVTNGNGVSGNPTVDIDTNLLPSPAGGDAGKFLKASGANASAWTALAALDITSALGFTPVNKAGDTLSSGTFSFGGTSLLQVTNNPVNATDVTNKQYVDGQISGAGNQWGLASGNVYRSTGNVGIGTSTPGAQIEVSAVNLSPRVKVVNTSSSGVRYPGFSGVNFTGGTAGFPVLDLLNSRGTEAAPLPIVLGDPLGAVTAMGNQNSGSTAFTNAAQIYFSADGNFSATSTPANIYFRTTPAGAVNNVNRMTITSGGLVGIGNSSPNALLSLGDGTSGDKLLRINETSATHKRASMMLGQWEIGQDSQPNNTRDFFIFDGFQSQQRLVIGSSGNVGLGVNNPSYKLHVGPGNFFLESGHLFVRHNSNEGGAVRIQNMQKTGALVNDWVIYNMTGGYNNGLAFWRYAADGTNLGPSMNLHDNGNVGIGTSAPSERLEVMGNVKGVAFLNTSDRRLKRDIASIQDPIEKIKQLHGVTYKWKESGEKSVGFIAQEVEKVFPELVRTDKVTGMKSVQYSNLVAVLVEGFKKQYDQGEKEKAELKKEIDRLKAENEETNRRLDRIEKALQKHP</sequence>
<proteinExistence type="predicted"/>
<dbReference type="PROSITE" id="PS51688">
    <property type="entry name" value="ICA"/>
    <property type="match status" value="1"/>
</dbReference>
<evidence type="ECO:0000256" key="1">
    <source>
        <dbReference type="SAM" id="MobiDB-lite"/>
    </source>
</evidence>